<proteinExistence type="predicted"/>
<dbReference type="Pfam" id="PF00990">
    <property type="entry name" value="GGDEF"/>
    <property type="match status" value="1"/>
</dbReference>
<dbReference type="InterPro" id="IPR000160">
    <property type="entry name" value="GGDEF_dom"/>
</dbReference>
<dbReference type="GO" id="GO:0052621">
    <property type="term" value="F:diguanylate cyclase activity"/>
    <property type="evidence" value="ECO:0007669"/>
    <property type="project" value="UniProtKB-EC"/>
</dbReference>
<reference evidence="5 6" key="1">
    <citation type="submission" date="2013-07" db="EMBL/GenBank/DDBJ databases">
        <title>Sulfurimonas hongkongensis AST-10 Genome Sequencing.</title>
        <authorList>
            <person name="Cai L."/>
            <person name="Zhang T."/>
        </authorList>
    </citation>
    <scope>NUCLEOTIDE SEQUENCE [LARGE SCALE GENOMIC DNA]</scope>
    <source>
        <strain evidence="5 6">AST-10</strain>
    </source>
</reference>
<dbReference type="CDD" id="cd01949">
    <property type="entry name" value="GGDEF"/>
    <property type="match status" value="1"/>
</dbReference>
<dbReference type="RefSeq" id="WP_021287209.1">
    <property type="nucleotide sequence ID" value="NZ_AUPZ01000005.1"/>
</dbReference>
<evidence type="ECO:0000256" key="2">
    <source>
        <dbReference type="ARBA" id="ARBA00034247"/>
    </source>
</evidence>
<dbReference type="InterPro" id="IPR050469">
    <property type="entry name" value="Diguanylate_Cyclase"/>
</dbReference>
<dbReference type="InterPro" id="IPR043128">
    <property type="entry name" value="Rev_trsase/Diguanyl_cyclase"/>
</dbReference>
<evidence type="ECO:0000259" key="4">
    <source>
        <dbReference type="PROSITE" id="PS50887"/>
    </source>
</evidence>
<evidence type="ECO:0000313" key="5">
    <source>
        <dbReference type="EMBL" id="EQB39881.1"/>
    </source>
</evidence>
<accession>T0JP23</accession>
<keyword evidence="3" id="KW-0175">Coiled coil</keyword>
<dbReference type="AlphaFoldDB" id="T0JP23"/>
<feature type="coiled-coil region" evidence="3">
    <location>
        <begin position="327"/>
        <end position="357"/>
    </location>
</feature>
<evidence type="ECO:0000256" key="3">
    <source>
        <dbReference type="SAM" id="Coils"/>
    </source>
</evidence>
<protein>
    <recommendedName>
        <fullName evidence="1">diguanylate cyclase</fullName>
        <ecNumber evidence="1">2.7.7.65</ecNumber>
    </recommendedName>
</protein>
<dbReference type="Proteomes" id="UP000015520">
    <property type="component" value="Unassembled WGS sequence"/>
</dbReference>
<name>T0JP23_9BACT</name>
<dbReference type="SUPFAM" id="SSF55073">
    <property type="entry name" value="Nucleotide cyclase"/>
    <property type="match status" value="1"/>
</dbReference>
<dbReference type="SMART" id="SM00267">
    <property type="entry name" value="GGDEF"/>
    <property type="match status" value="1"/>
</dbReference>
<comment type="catalytic activity">
    <reaction evidence="2">
        <text>2 GTP = 3',3'-c-di-GMP + 2 diphosphate</text>
        <dbReference type="Rhea" id="RHEA:24898"/>
        <dbReference type="ChEBI" id="CHEBI:33019"/>
        <dbReference type="ChEBI" id="CHEBI:37565"/>
        <dbReference type="ChEBI" id="CHEBI:58805"/>
        <dbReference type="EC" id="2.7.7.65"/>
    </reaction>
</comment>
<comment type="caution">
    <text evidence="5">The sequence shown here is derived from an EMBL/GenBank/DDBJ whole genome shotgun (WGS) entry which is preliminary data.</text>
</comment>
<feature type="domain" description="GGDEF" evidence="4">
    <location>
        <begin position="385"/>
        <end position="516"/>
    </location>
</feature>
<dbReference type="STRING" id="1172190.M947_04690"/>
<evidence type="ECO:0000313" key="6">
    <source>
        <dbReference type="Proteomes" id="UP000015520"/>
    </source>
</evidence>
<sequence>MTVGTIIKKAIKRLDLEGKLLTPDFYADAFCKEAQKAGVQYEDCNHVTKFTKTLNPEFQKELTQYRITTIAELARFLISRLNRTKPTICTELLDAQNTLIRRILQVVEVLHNAEASALAKEGIKLLNSNPSAMEYELYRQHWINFITTYDDSFLEKLKLFASVDRTNLKKTVQSIDLSKLHSQKDSQEKELKRVVSLLASSFVPSIASSVNEKIADLSKRLNDNPALIENSSIEDEIKSIIMLRIALDKNSVKEMIKSIDGVLDKLSLRLIEMIERSDDSTLEIQKIKKELESYNEDAGTSFSLAHKKLFIIATALEENTQILSKDLKNQNGEIKILSEKINKLELELQEAKNASKEDFLTKLFNKRALDEFLKIKEGEFERYGHNFSIVMFDLDHFKDVNDNFGHEAGDAILSAFAKILKKEARSVDIVGRFGGEEFIALLSETDTAGGVVFAQKIRKHVQDARFMYRGKRIEITVSAGVSERVKHTSLQNLINSADEYLYQAKKEGRNRVAYKK</sequence>
<dbReference type="OrthoDB" id="7323245at2"/>
<organism evidence="5 6">
    <name type="scientific">Sulfurimonas hongkongensis</name>
    <dbReference type="NCBI Taxonomy" id="1172190"/>
    <lineage>
        <taxon>Bacteria</taxon>
        <taxon>Pseudomonadati</taxon>
        <taxon>Campylobacterota</taxon>
        <taxon>Epsilonproteobacteria</taxon>
        <taxon>Campylobacterales</taxon>
        <taxon>Sulfurimonadaceae</taxon>
        <taxon>Sulfurimonas</taxon>
    </lineage>
</organism>
<dbReference type="PROSITE" id="PS50887">
    <property type="entry name" value="GGDEF"/>
    <property type="match status" value="1"/>
</dbReference>
<dbReference type="PANTHER" id="PTHR45138:SF9">
    <property type="entry name" value="DIGUANYLATE CYCLASE DGCM-RELATED"/>
    <property type="match status" value="1"/>
</dbReference>
<dbReference type="Gene3D" id="3.30.70.270">
    <property type="match status" value="1"/>
</dbReference>
<dbReference type="eggNOG" id="COG3706">
    <property type="taxonomic scope" value="Bacteria"/>
</dbReference>
<dbReference type="EC" id="2.7.7.65" evidence="1"/>
<dbReference type="FunFam" id="3.30.70.270:FF:000001">
    <property type="entry name" value="Diguanylate cyclase domain protein"/>
    <property type="match status" value="1"/>
</dbReference>
<dbReference type="NCBIfam" id="TIGR00254">
    <property type="entry name" value="GGDEF"/>
    <property type="match status" value="1"/>
</dbReference>
<dbReference type="PANTHER" id="PTHR45138">
    <property type="entry name" value="REGULATORY COMPONENTS OF SENSORY TRANSDUCTION SYSTEM"/>
    <property type="match status" value="1"/>
</dbReference>
<dbReference type="PATRIC" id="fig|1172190.3.peg.915"/>
<keyword evidence="6" id="KW-1185">Reference proteome</keyword>
<dbReference type="EMBL" id="AUPZ01000005">
    <property type="protein sequence ID" value="EQB39881.1"/>
    <property type="molecule type" value="Genomic_DNA"/>
</dbReference>
<evidence type="ECO:0000256" key="1">
    <source>
        <dbReference type="ARBA" id="ARBA00012528"/>
    </source>
</evidence>
<gene>
    <name evidence="5" type="ORF">M947_04690</name>
</gene>
<dbReference type="InterPro" id="IPR029787">
    <property type="entry name" value="Nucleotide_cyclase"/>
</dbReference>